<dbReference type="Gramene" id="KZM81997">
    <property type="protein sequence ID" value="KZM81997"/>
    <property type="gene ID" value="DCAR_029610"/>
</dbReference>
<name>A0A175YEZ9_DAUCS</name>
<dbReference type="PANTHER" id="PTHR24177">
    <property type="entry name" value="CASKIN"/>
    <property type="match status" value="1"/>
</dbReference>
<dbReference type="EMBL" id="CP093351">
    <property type="protein sequence ID" value="WOH14594.1"/>
    <property type="molecule type" value="Genomic_DNA"/>
</dbReference>
<sequence>MGIRGIERQHRLGIVMRWLCSKLMDRRTAEWEVDWEVLDSNNYTPLDVLHLEQETHTLANQLLVRASLIDANVRKHWWLWRTLRHPNAESGKRIVKHTEITNNIDVEEHRKAVNTHMVVSALIATVAFSALFNVPGGFDGSKGSPILLRTRRFAVFITLDTIALLFSVTSLLLYFVTSFNDDASQVKLIVQNTAALNFFAILTMMAAFVGGTSAMLAENTILARVASILTLFLLIGATPVYFYIVSGGRRSRTLLPASDSV</sequence>
<dbReference type="PANTHER" id="PTHR24177:SF468">
    <property type="entry name" value="PGG DOMAIN-CONTAINING PROTEIN"/>
    <property type="match status" value="1"/>
</dbReference>
<keyword evidence="2" id="KW-1185">Reference proteome</keyword>
<gene>
    <name evidence="1" type="ORF">DCAR_0934114</name>
</gene>
<organism evidence="1 2">
    <name type="scientific">Daucus carota subsp. sativus</name>
    <name type="common">Carrot</name>
    <dbReference type="NCBI Taxonomy" id="79200"/>
    <lineage>
        <taxon>Eukaryota</taxon>
        <taxon>Viridiplantae</taxon>
        <taxon>Streptophyta</taxon>
        <taxon>Embryophyta</taxon>
        <taxon>Tracheophyta</taxon>
        <taxon>Spermatophyta</taxon>
        <taxon>Magnoliopsida</taxon>
        <taxon>eudicotyledons</taxon>
        <taxon>Gunneridae</taxon>
        <taxon>Pentapetalae</taxon>
        <taxon>asterids</taxon>
        <taxon>campanulids</taxon>
        <taxon>Apiales</taxon>
        <taxon>Apiaceae</taxon>
        <taxon>Apioideae</taxon>
        <taxon>Scandiceae</taxon>
        <taxon>Daucinae</taxon>
        <taxon>Daucus</taxon>
        <taxon>Daucus sect. Daucus</taxon>
    </lineage>
</organism>
<dbReference type="Pfam" id="PF13962">
    <property type="entry name" value="PGG"/>
    <property type="match status" value="1"/>
</dbReference>
<proteinExistence type="predicted"/>
<dbReference type="Proteomes" id="UP000077755">
    <property type="component" value="Chromosome 9"/>
</dbReference>
<protein>
    <submittedName>
        <fullName evidence="1">Uncharacterized protein</fullName>
    </submittedName>
</protein>
<accession>A0A175YEZ9</accession>
<reference evidence="1" key="1">
    <citation type="journal article" date="2016" name="Nat. Genet.">
        <title>A high-quality carrot genome assembly provides new insights into carotenoid accumulation and asterid genome evolution.</title>
        <authorList>
            <person name="Iorizzo M."/>
            <person name="Ellison S."/>
            <person name="Senalik D."/>
            <person name="Zeng P."/>
            <person name="Satapoomin P."/>
            <person name="Huang J."/>
            <person name="Bowman M."/>
            <person name="Iovene M."/>
            <person name="Sanseverino W."/>
            <person name="Cavagnaro P."/>
            <person name="Yildiz M."/>
            <person name="Macko-Podgorni A."/>
            <person name="Moranska E."/>
            <person name="Grzebelus E."/>
            <person name="Grzebelus D."/>
            <person name="Ashrafi H."/>
            <person name="Zheng Z."/>
            <person name="Cheng S."/>
            <person name="Spooner D."/>
            <person name="Van Deynze A."/>
            <person name="Simon P."/>
        </authorList>
    </citation>
    <scope>NUCLEOTIDE SEQUENCE</scope>
    <source>
        <tissue evidence="1">Leaf</tissue>
    </source>
</reference>
<reference evidence="1" key="2">
    <citation type="submission" date="2022-03" db="EMBL/GenBank/DDBJ databases">
        <title>Draft title - Genomic analysis of global carrot germplasm unveils the trajectory of domestication and the origin of high carotenoid orange carrot.</title>
        <authorList>
            <person name="Iorizzo M."/>
            <person name="Ellison S."/>
            <person name="Senalik D."/>
            <person name="Macko-Podgorni A."/>
            <person name="Grzebelus D."/>
            <person name="Bostan H."/>
            <person name="Rolling W."/>
            <person name="Curaba J."/>
            <person name="Simon P."/>
        </authorList>
    </citation>
    <scope>NUCLEOTIDE SEQUENCE</scope>
    <source>
        <tissue evidence="1">Leaf</tissue>
    </source>
</reference>
<dbReference type="InterPro" id="IPR026961">
    <property type="entry name" value="PGG_dom"/>
</dbReference>
<dbReference type="AlphaFoldDB" id="A0A175YEZ9"/>
<evidence type="ECO:0000313" key="2">
    <source>
        <dbReference type="Proteomes" id="UP000077755"/>
    </source>
</evidence>
<evidence type="ECO:0000313" key="1">
    <source>
        <dbReference type="EMBL" id="WOH14594.1"/>
    </source>
</evidence>
<dbReference type="GO" id="GO:0016020">
    <property type="term" value="C:membrane"/>
    <property type="evidence" value="ECO:0007669"/>
    <property type="project" value="TreeGrafter"/>
</dbReference>